<comment type="caution">
    <text evidence="1">The sequence shown here is derived from an EMBL/GenBank/DDBJ whole genome shotgun (WGS) entry which is preliminary data.</text>
</comment>
<gene>
    <name evidence="1" type="ORF">PghCCS26_34790</name>
</gene>
<sequence>MANIHAVITNPYFKQPPWLPEVNYKDTVFLSRHSTSEDAVLFLTLLCGYIDIDIEQKPEKVFKQLLKRDEVPISGGIAFADEERLIAPSCCCGLEDWQEVYKSVLGRSSPWLGHDPYPSIEYSGDHVKIWSDDFSGKWNKELSGEKRKALFCISYEHAELVSMLKSVRTDLMDFYEYSFEQTFHMVGDKLKRKLFSQYCKWFKLEGTI</sequence>
<dbReference type="Proteomes" id="UP001285921">
    <property type="component" value="Unassembled WGS sequence"/>
</dbReference>
<evidence type="ECO:0000313" key="1">
    <source>
        <dbReference type="EMBL" id="GMK46350.1"/>
    </source>
</evidence>
<evidence type="ECO:0000313" key="2">
    <source>
        <dbReference type="Proteomes" id="UP001285921"/>
    </source>
</evidence>
<dbReference type="RefSeq" id="WP_317980670.1">
    <property type="nucleotide sequence ID" value="NZ_BTCL01000011.1"/>
</dbReference>
<organism evidence="1 2">
    <name type="scientific">Paenibacillus glycanilyticus</name>
    <dbReference type="NCBI Taxonomy" id="126569"/>
    <lineage>
        <taxon>Bacteria</taxon>
        <taxon>Bacillati</taxon>
        <taxon>Bacillota</taxon>
        <taxon>Bacilli</taxon>
        <taxon>Bacillales</taxon>
        <taxon>Paenibacillaceae</taxon>
        <taxon>Paenibacillus</taxon>
    </lineage>
</organism>
<proteinExistence type="predicted"/>
<name>A0ABQ6NQJ2_9BACL</name>
<keyword evidence="2" id="KW-1185">Reference proteome</keyword>
<accession>A0ABQ6NQJ2</accession>
<dbReference type="EMBL" id="BTCL01000011">
    <property type="protein sequence ID" value="GMK46350.1"/>
    <property type="molecule type" value="Genomic_DNA"/>
</dbReference>
<reference evidence="1 2" key="1">
    <citation type="submission" date="2023-05" db="EMBL/GenBank/DDBJ databases">
        <title>Draft genome of Paenibacillus sp. CCS26.</title>
        <authorList>
            <person name="Akita H."/>
            <person name="Shinto Y."/>
            <person name="Kimura Z."/>
        </authorList>
    </citation>
    <scope>NUCLEOTIDE SEQUENCE [LARGE SCALE GENOMIC DNA]</scope>
    <source>
        <strain evidence="1 2">CCS26</strain>
    </source>
</reference>
<protein>
    <submittedName>
        <fullName evidence="1">Uncharacterized protein</fullName>
    </submittedName>
</protein>